<proteinExistence type="predicted"/>
<dbReference type="CDD" id="cd03801">
    <property type="entry name" value="GT4_PimA-like"/>
    <property type="match status" value="1"/>
</dbReference>
<dbReference type="Gene3D" id="3.40.50.2000">
    <property type="entry name" value="Glycogen Phosphorylase B"/>
    <property type="match status" value="2"/>
</dbReference>
<reference evidence="3 4" key="1">
    <citation type="journal article" date="2015" name="Nature">
        <title>rRNA introns, odd ribosomes, and small enigmatic genomes across a large radiation of phyla.</title>
        <authorList>
            <person name="Brown C.T."/>
            <person name="Hug L.A."/>
            <person name="Thomas B.C."/>
            <person name="Sharon I."/>
            <person name="Castelle C.J."/>
            <person name="Singh A."/>
            <person name="Wilkins M.J."/>
            <person name="Williams K.H."/>
            <person name="Banfield J.F."/>
        </authorList>
    </citation>
    <scope>NUCLEOTIDE SEQUENCE [LARGE SCALE GENOMIC DNA]</scope>
</reference>
<feature type="domain" description="Glycosyl transferase family 1" evidence="2">
    <location>
        <begin position="189"/>
        <end position="338"/>
    </location>
</feature>
<organism evidence="3 4">
    <name type="scientific">Candidatus Shapirobacteria bacterium GW2011_GWE2_38_30</name>
    <dbReference type="NCBI Taxonomy" id="1618490"/>
    <lineage>
        <taxon>Bacteria</taxon>
        <taxon>Candidatus Shapironibacteriota</taxon>
    </lineage>
</organism>
<evidence type="ECO:0000313" key="4">
    <source>
        <dbReference type="Proteomes" id="UP000034406"/>
    </source>
</evidence>
<dbReference type="Proteomes" id="UP000034406">
    <property type="component" value="Unassembled WGS sequence"/>
</dbReference>
<dbReference type="GO" id="GO:0016757">
    <property type="term" value="F:glycosyltransferase activity"/>
    <property type="evidence" value="ECO:0007669"/>
    <property type="project" value="InterPro"/>
</dbReference>
<accession>A0A0G0JXV8</accession>
<keyword evidence="1" id="KW-0808">Transferase</keyword>
<protein>
    <recommendedName>
        <fullName evidence="2">Glycosyl transferase family 1 domain-containing protein</fullName>
    </recommendedName>
</protein>
<dbReference type="SUPFAM" id="SSF53756">
    <property type="entry name" value="UDP-Glycosyltransferase/glycogen phosphorylase"/>
    <property type="match status" value="1"/>
</dbReference>
<dbReference type="EMBL" id="LBUT01000003">
    <property type="protein sequence ID" value="KKQ71372.1"/>
    <property type="molecule type" value="Genomic_DNA"/>
</dbReference>
<gene>
    <name evidence="3" type="ORF">US90_C0003G0015</name>
</gene>
<name>A0A0G0JXV8_9BACT</name>
<comment type="caution">
    <text evidence="3">The sequence shown here is derived from an EMBL/GenBank/DDBJ whole genome shotgun (WGS) entry which is preliminary data.</text>
</comment>
<evidence type="ECO:0000259" key="2">
    <source>
        <dbReference type="Pfam" id="PF00534"/>
    </source>
</evidence>
<sequence>MNNLVLLAEFGRFGGTRTYFIQLVKLYIKKDIKVTVLLRKDQLDRDILVLLKENDVEIHIRPNFKVIGQTFPGYIFLYFLEFFYWKIRFVTSKLTVVLSGVGYFEYLASLIIFNRSLFVVHSYPVGKIRYISYLSKYLINKNKYILTVSNYSKEKIVENFSIRDSSLVQVINNTCDYGGERDNKISLNKNIVTFGHLEKYKNPEYWLKVAEEVCKIDKDVSFAWFGEGSWEEIIKLKIIKGGLGKRIKLFKFVNNPREVLCDSYLYFQPSLVESFGLSVLEAMSLGIPSVVSNEGGLPELVKDNVNGLVFDNFDVSNTANTIMKIVNDEKFRNRLSSNCMEIYKNKYSPNIWEEKMFKLHQTIC</sequence>
<dbReference type="Pfam" id="PF00534">
    <property type="entry name" value="Glycos_transf_1"/>
    <property type="match status" value="1"/>
</dbReference>
<dbReference type="PANTHER" id="PTHR46401">
    <property type="entry name" value="GLYCOSYLTRANSFERASE WBBK-RELATED"/>
    <property type="match status" value="1"/>
</dbReference>
<dbReference type="AlphaFoldDB" id="A0A0G0JXV8"/>
<dbReference type="STRING" id="1618490.US90_C0003G0015"/>
<dbReference type="PANTHER" id="PTHR46401:SF2">
    <property type="entry name" value="GLYCOSYLTRANSFERASE WBBK-RELATED"/>
    <property type="match status" value="1"/>
</dbReference>
<evidence type="ECO:0000256" key="1">
    <source>
        <dbReference type="ARBA" id="ARBA00022679"/>
    </source>
</evidence>
<evidence type="ECO:0000313" key="3">
    <source>
        <dbReference type="EMBL" id="KKQ71372.1"/>
    </source>
</evidence>
<dbReference type="InterPro" id="IPR001296">
    <property type="entry name" value="Glyco_trans_1"/>
</dbReference>